<dbReference type="EMBL" id="JAYKXP010000211">
    <property type="protein sequence ID" value="KAK7019366.1"/>
    <property type="molecule type" value="Genomic_DNA"/>
</dbReference>
<name>A0AAW0B3K7_9AGAR</name>
<proteinExistence type="predicted"/>
<keyword evidence="3" id="KW-1185">Reference proteome</keyword>
<evidence type="ECO:0000313" key="2">
    <source>
        <dbReference type="EMBL" id="KAK7019366.1"/>
    </source>
</evidence>
<dbReference type="Gene3D" id="1.10.287.1490">
    <property type="match status" value="1"/>
</dbReference>
<reference evidence="2 3" key="1">
    <citation type="submission" date="2024-01" db="EMBL/GenBank/DDBJ databases">
        <title>A draft genome for a cacao thread blight-causing isolate of Paramarasmius palmivorus.</title>
        <authorList>
            <person name="Baruah I.K."/>
            <person name="Bukari Y."/>
            <person name="Amoako-Attah I."/>
            <person name="Meinhardt L.W."/>
            <person name="Bailey B.A."/>
            <person name="Cohen S.P."/>
        </authorList>
    </citation>
    <scope>NUCLEOTIDE SEQUENCE [LARGE SCALE GENOMIC DNA]</scope>
    <source>
        <strain evidence="2 3">GH-12</strain>
    </source>
</reference>
<dbReference type="AlphaFoldDB" id="A0AAW0B3K7"/>
<keyword evidence="1" id="KW-0175">Coiled coil</keyword>
<protein>
    <submittedName>
        <fullName evidence="2">SERTA domain-containing protein 3</fullName>
    </submittedName>
</protein>
<gene>
    <name evidence="2" type="primary">RBT1_44</name>
    <name evidence="2" type="ORF">VNI00_018110</name>
</gene>
<dbReference type="Proteomes" id="UP001383192">
    <property type="component" value="Unassembled WGS sequence"/>
</dbReference>
<accession>A0AAW0B3K7</accession>
<comment type="caution">
    <text evidence="2">The sequence shown here is derived from an EMBL/GenBank/DDBJ whole genome shotgun (WGS) entry which is preliminary data.</text>
</comment>
<feature type="coiled-coil region" evidence="1">
    <location>
        <begin position="30"/>
        <end position="82"/>
    </location>
</feature>
<evidence type="ECO:0000256" key="1">
    <source>
        <dbReference type="SAM" id="Coils"/>
    </source>
</evidence>
<sequence length="415" mass="47520">MPSRVDEIQWSRDDHERPNKVRVVGGKQDIAYWQKQVSELQEEVGELRGEVNELLNHENQTIEALQEEVGELRGEVDELLNHENKTIEALQEKYNHSWRELQTAKDKIHTFDAKLKTIRKAHADELNEKNKKLSEYKKPKKESYAQTESLEPSMVHLDSANMEKTVDSVYIRMKIKKSILPESTPVAVTPAGSSDLDSSELSALTPVSELGMSDRELSDGPATTNQLGLCTFRLLFSAPEWFISAFSYLDDVSLGFKYSRLLCEWANTEVATGWKGSGMMAKHRPREIEVWRVRKGVVDRYKSGKEPVLAEVPAVDAFGESVWQWWSAMQPAWRPMQDGRPLPNPQFGAKWDNLNRWGPNGWVLLLVTMKWWGQGILRLDTPNRPARLDDWETALMDMLIMLKGVSQFRVDNING</sequence>
<evidence type="ECO:0000313" key="3">
    <source>
        <dbReference type="Proteomes" id="UP001383192"/>
    </source>
</evidence>
<organism evidence="2 3">
    <name type="scientific">Paramarasmius palmivorus</name>
    <dbReference type="NCBI Taxonomy" id="297713"/>
    <lineage>
        <taxon>Eukaryota</taxon>
        <taxon>Fungi</taxon>
        <taxon>Dikarya</taxon>
        <taxon>Basidiomycota</taxon>
        <taxon>Agaricomycotina</taxon>
        <taxon>Agaricomycetes</taxon>
        <taxon>Agaricomycetidae</taxon>
        <taxon>Agaricales</taxon>
        <taxon>Marasmiineae</taxon>
        <taxon>Marasmiaceae</taxon>
        <taxon>Paramarasmius</taxon>
    </lineage>
</organism>